<protein>
    <submittedName>
        <fullName evidence="1">Uncharacterized protein</fullName>
    </submittedName>
</protein>
<proteinExistence type="predicted"/>
<dbReference type="Proteomes" id="UP000319804">
    <property type="component" value="Unassembled WGS sequence"/>
</dbReference>
<name>A0A4Y3UKC9_9MICO</name>
<keyword evidence="2" id="KW-1185">Reference proteome</keyword>
<organism evidence="1 2">
    <name type="scientific">Microbacterium lacticum</name>
    <dbReference type="NCBI Taxonomy" id="33885"/>
    <lineage>
        <taxon>Bacteria</taxon>
        <taxon>Bacillati</taxon>
        <taxon>Actinomycetota</taxon>
        <taxon>Actinomycetes</taxon>
        <taxon>Micrococcales</taxon>
        <taxon>Microbacteriaceae</taxon>
        <taxon>Microbacterium</taxon>
    </lineage>
</organism>
<comment type="caution">
    <text evidence="1">The sequence shown here is derived from an EMBL/GenBank/DDBJ whole genome shotgun (WGS) entry which is preliminary data.</text>
</comment>
<dbReference type="EMBL" id="VFPS01000003">
    <property type="protein sequence ID" value="TQM97945.1"/>
    <property type="molecule type" value="Genomic_DNA"/>
</dbReference>
<dbReference type="RefSeq" id="WP_342353564.1">
    <property type="nucleotide sequence ID" value="NZ_VFPS01000003.1"/>
</dbReference>
<dbReference type="AlphaFoldDB" id="A0A4Y3UKC9"/>
<accession>A0A4Y3UKC9</accession>
<evidence type="ECO:0000313" key="1">
    <source>
        <dbReference type="EMBL" id="TQM97945.1"/>
    </source>
</evidence>
<evidence type="ECO:0000313" key="2">
    <source>
        <dbReference type="Proteomes" id="UP000319804"/>
    </source>
</evidence>
<sequence>MLLVGALGATGAVLYRDLYSPSAFVTRYLDLLAGKQAADALALPGVAVDSAQLLAAGLPSESNQALLRAAALAPLTDATVVGTDEGADGVTTVTVHYQAGPHEGTTAFRVERAGWVGVAPTWRFSTSPLAAIELTLRGATRFTVNGFDLDTRQVAGVDADPLEPVSLLVFSPGLYSIEVDTPVSTSRGVAVLSDKPQASIPVDLQTEPTPEFEAAVQQQVEDFLTACATQQVLQPTGCPFGLVVRNRIEEAPVWAMVQQPVVSLVPDGANWAIQRVQAVAQIQVDIQSIFDGSVRHLDEAVPFYVAGTVTILPDGTAAITITDGS</sequence>
<reference evidence="1 2" key="1">
    <citation type="submission" date="2019-06" db="EMBL/GenBank/DDBJ databases">
        <title>Sequencing the genomes of 1000 actinobacteria strains.</title>
        <authorList>
            <person name="Klenk H.-P."/>
        </authorList>
    </citation>
    <scope>NUCLEOTIDE SEQUENCE [LARGE SCALE GENOMIC DNA]</scope>
    <source>
        <strain evidence="1 2">DSM 20427</strain>
    </source>
</reference>
<gene>
    <name evidence="1" type="ORF">FHX68_1954</name>
</gene>